<organism evidence="10 11">
    <name type="scientific">Brassica campestris</name>
    <name type="common">Field mustard</name>
    <dbReference type="NCBI Taxonomy" id="3711"/>
    <lineage>
        <taxon>Eukaryota</taxon>
        <taxon>Viridiplantae</taxon>
        <taxon>Streptophyta</taxon>
        <taxon>Embryophyta</taxon>
        <taxon>Tracheophyta</taxon>
        <taxon>Spermatophyta</taxon>
        <taxon>Magnoliopsida</taxon>
        <taxon>eudicotyledons</taxon>
        <taxon>Gunneridae</taxon>
        <taxon>Pentapetalae</taxon>
        <taxon>rosids</taxon>
        <taxon>malvids</taxon>
        <taxon>Brassicales</taxon>
        <taxon>Brassicaceae</taxon>
        <taxon>Brassiceae</taxon>
        <taxon>Brassica</taxon>
    </lineage>
</organism>
<dbReference type="GO" id="GO:0005737">
    <property type="term" value="C:cytoplasm"/>
    <property type="evidence" value="ECO:0007669"/>
    <property type="project" value="UniProtKB-SubCell"/>
</dbReference>
<feature type="domain" description="Ubiquitin-like" evidence="9">
    <location>
        <begin position="153"/>
        <end position="228"/>
    </location>
</feature>
<evidence type="ECO:0000256" key="3">
    <source>
        <dbReference type="ARBA" id="ARBA00008430"/>
    </source>
</evidence>
<dbReference type="InterPro" id="IPR019956">
    <property type="entry name" value="Ubiquitin_dom"/>
</dbReference>
<evidence type="ECO:0000256" key="6">
    <source>
        <dbReference type="ARBA" id="ARBA00022737"/>
    </source>
</evidence>
<evidence type="ECO:0000313" key="10">
    <source>
        <dbReference type="EMBL" id="RID59248.1"/>
    </source>
</evidence>
<keyword evidence="6" id="KW-0677">Repeat</keyword>
<comment type="similarity">
    <text evidence="3">Belongs to the ubiquitin family.</text>
</comment>
<dbReference type="InterPro" id="IPR050158">
    <property type="entry name" value="Ubiquitin_ubiquitin-like"/>
</dbReference>
<dbReference type="PROSITE" id="PS50053">
    <property type="entry name" value="UBIQUITIN_2"/>
    <property type="match status" value="9"/>
</dbReference>
<keyword evidence="4" id="KW-0963">Cytoplasm</keyword>
<dbReference type="InterPro" id="IPR000626">
    <property type="entry name" value="Ubiquitin-like_dom"/>
</dbReference>
<keyword evidence="7" id="KW-0832">Ubl conjugation</keyword>
<dbReference type="FunFam" id="3.10.20.90:FF:000160">
    <property type="entry name" value="Polyubiquitin-C"/>
    <property type="match status" value="3"/>
</dbReference>
<feature type="domain" description="Ubiquitin-like" evidence="9">
    <location>
        <begin position="672"/>
        <end position="741"/>
    </location>
</feature>
<dbReference type="FunFam" id="3.10.20.90:FF:000211">
    <property type="entry name" value="Polyubiquitin 9"/>
    <property type="match status" value="2"/>
</dbReference>
<dbReference type="PANTHER" id="PTHR10666">
    <property type="entry name" value="UBIQUITIN"/>
    <property type="match status" value="1"/>
</dbReference>
<dbReference type="FunFam" id="3.10.20.90:FF:000469">
    <property type="entry name" value="Polyubiquitin-C"/>
    <property type="match status" value="1"/>
</dbReference>
<evidence type="ECO:0000313" key="11">
    <source>
        <dbReference type="Proteomes" id="UP000264353"/>
    </source>
</evidence>
<feature type="domain" description="Ubiquitin-like" evidence="9">
    <location>
        <begin position="78"/>
        <end position="150"/>
    </location>
</feature>
<feature type="domain" description="Ubiquitin-like" evidence="9">
    <location>
        <begin position="229"/>
        <end position="298"/>
    </location>
</feature>
<feature type="domain" description="Ubiquitin-like" evidence="9">
    <location>
        <begin position="3"/>
        <end position="78"/>
    </location>
</feature>
<feature type="domain" description="Ubiquitin-like" evidence="9">
    <location>
        <begin position="340"/>
        <end position="415"/>
    </location>
</feature>
<feature type="non-terminal residue" evidence="10">
    <location>
        <position position="741"/>
    </location>
</feature>
<dbReference type="PRINTS" id="PR00348">
    <property type="entry name" value="UBIQUITIN"/>
</dbReference>
<reference evidence="10 11" key="1">
    <citation type="submission" date="2018-06" db="EMBL/GenBank/DDBJ databases">
        <title>WGS assembly of Brassica rapa FPsc.</title>
        <authorList>
            <person name="Bowman J."/>
            <person name="Kohchi T."/>
            <person name="Yamato K."/>
            <person name="Jenkins J."/>
            <person name="Shu S."/>
            <person name="Ishizaki K."/>
            <person name="Yamaoka S."/>
            <person name="Nishihama R."/>
            <person name="Nakamura Y."/>
            <person name="Berger F."/>
            <person name="Adam C."/>
            <person name="Aki S."/>
            <person name="Althoff F."/>
            <person name="Araki T."/>
            <person name="Arteaga-Vazquez M."/>
            <person name="Balasubrmanian S."/>
            <person name="Bauer D."/>
            <person name="Boehm C."/>
            <person name="Briginshaw L."/>
            <person name="Caballero-Perez J."/>
            <person name="Catarino B."/>
            <person name="Chen F."/>
            <person name="Chiyoda S."/>
            <person name="Chovatia M."/>
            <person name="Davies K."/>
            <person name="Delmans M."/>
            <person name="Demura T."/>
            <person name="Dierschke T."/>
            <person name="Dolan L."/>
            <person name="Dorantes-Acosta A."/>
            <person name="Eklund D."/>
            <person name="Florent S."/>
            <person name="Flores-Sandoval E."/>
            <person name="Fujiyama A."/>
            <person name="Fukuzawa H."/>
            <person name="Galik B."/>
            <person name="Grimanelli D."/>
            <person name="Grimwood J."/>
            <person name="Grossniklaus U."/>
            <person name="Hamada T."/>
            <person name="Haseloff J."/>
            <person name="Hetherington A."/>
            <person name="Higo A."/>
            <person name="Hirakawa Y."/>
            <person name="Hundley H."/>
            <person name="Ikeda Y."/>
            <person name="Inoue K."/>
            <person name="Inoue S."/>
            <person name="Ishida S."/>
            <person name="Jia Q."/>
            <person name="Kakita M."/>
            <person name="Kanazawa T."/>
            <person name="Kawai Y."/>
            <person name="Kawashima T."/>
            <person name="Kennedy M."/>
            <person name="Kinose K."/>
            <person name="Kinoshita T."/>
            <person name="Kohara Y."/>
            <person name="Koide E."/>
            <person name="Komatsu K."/>
            <person name="Kopischke S."/>
            <person name="Kubo M."/>
            <person name="Kyozuka J."/>
            <person name="Lagercrantz U."/>
            <person name="Lin S."/>
            <person name="Lindquist E."/>
            <person name="Lipzen A."/>
            <person name="Lu C."/>
            <person name="Luna E."/>
            <person name="Martienssen R."/>
            <person name="Minamino N."/>
            <person name="Mizutani M."/>
            <person name="Mizutani M."/>
            <person name="Mochizuki N."/>
            <person name="Monte I."/>
            <person name="Mosher R."/>
            <person name="Nagasaki H."/>
            <person name="Nakagami H."/>
            <person name="Naramoto S."/>
            <person name="Nishitani K."/>
            <person name="Ohtani M."/>
            <person name="Okamoto T."/>
            <person name="Okumura M."/>
            <person name="Phillips J."/>
            <person name="Pollak B."/>
            <person name="Reinders A."/>
            <person name="Roevekamp M."/>
            <person name="Sano R."/>
            <person name="Sawa S."/>
            <person name="Schmid M."/>
            <person name="Shirakawa M."/>
            <person name="Solano R."/>
            <person name="Spunde A."/>
            <person name="Suetsugu N."/>
            <person name="Sugano S."/>
            <person name="Sugiyama A."/>
            <person name="Sun R."/>
            <person name="Suzuki Y."/>
            <person name="Takenaka M."/>
            <person name="Takezawa D."/>
            <person name="Tomogane H."/>
            <person name="Tsuzuki M."/>
            <person name="Ueda T."/>
            <person name="Umeda M."/>
            <person name="Ward J."/>
            <person name="Watanabe Y."/>
            <person name="Yazaki K."/>
            <person name="Yokoyama R."/>
            <person name="Yoshitake Y."/>
            <person name="Yotsui I."/>
            <person name="Zachgo S."/>
            <person name="Schmutz J."/>
        </authorList>
    </citation>
    <scope>NUCLEOTIDE SEQUENCE [LARGE SCALE GENOMIC DNA]</scope>
    <source>
        <strain evidence="11">cv. B-3</strain>
    </source>
</reference>
<accession>A0A397Z2W1</accession>
<evidence type="ECO:0000256" key="1">
    <source>
        <dbReference type="ARBA" id="ARBA00004123"/>
    </source>
</evidence>
<feature type="domain" description="Ubiquitin-like" evidence="9">
    <location>
        <begin position="546"/>
        <end position="621"/>
    </location>
</feature>
<dbReference type="InterPro" id="IPR019954">
    <property type="entry name" value="Ubiquitin_CS"/>
</dbReference>
<dbReference type="AlphaFoldDB" id="A0A397Z2W1"/>
<evidence type="ECO:0000256" key="7">
    <source>
        <dbReference type="ARBA" id="ARBA00022843"/>
    </source>
</evidence>
<dbReference type="PROSITE" id="PS00299">
    <property type="entry name" value="UBIQUITIN_1"/>
    <property type="match status" value="1"/>
</dbReference>
<proteinExistence type="inferred from homology"/>
<evidence type="ECO:0000256" key="2">
    <source>
        <dbReference type="ARBA" id="ARBA00004496"/>
    </source>
</evidence>
<dbReference type="GO" id="GO:0003729">
    <property type="term" value="F:mRNA binding"/>
    <property type="evidence" value="ECO:0007669"/>
    <property type="project" value="UniProtKB-ARBA"/>
</dbReference>
<dbReference type="Pfam" id="PF00240">
    <property type="entry name" value="ubiquitin"/>
    <property type="match status" value="9"/>
</dbReference>
<sequence length="741" mass="84628">MVMRIFVETLRGKTIPLHVRSSETIANVKTRIQYKERIPRDKQMLIFIGIPMEDHRTLADYNIEKDSTVYLVRRMEGMRILVKALTGMTITLNCVRSSETIGDVKETIQLKEGIPSDKQRLIFGGKHMEDHRTVADYNIQKDSILYLALRGIMQIFVKFLSGKTIALLVQSSDTIGNVKARIQHKERFPPDQQRLIFAGIQMEDHRTLADYNIQKVSSFHCVLRMSESMRIFIETLEGKTIALDGVKSSDTIGNVKTRIQDQEGIPTYKQMLVFASQQLEDGRKLSDYHIWKESVLRVHFLQCRMQIFVITLSGQTIALEVDRSDIVEDVKTKIEKEMMMQIFVRFVTGKSITLLVQRSDTIDNVKEMIEDKEGVPADQQRLIFVGNQMEDHRTLADYNIQKDSSLHLVLRSSGTIRIFVKTHTGKTITLYFQISDTIGNVKARIQYKFRIPSDKQTLTFSGNQMEDHRTLARYNIQKDSIIYLALGPARFMRIYVKTLIGITITLNVQSSDTIGNVKSRIQFKEGIPSDKQRLIFVGNQMLGGFMKIFVKFLAGKTIALMVQSSCTIDSVKTMIQRKEGFPTDQQCLLLAGYQIEDDSTLADYNIQQDSTLHCVLKLGGSMRIFIKTLRDKIIALDEVKSLDTIESDGRCLADYNIWKESTLHLRYLGDGMQIFVKTLSGKTITLAVDSSDIVENVKAKIQEKDGLPPNRQIITYAGKLLEDGRTLAYYNIQKESTLELF</sequence>
<evidence type="ECO:0000256" key="8">
    <source>
        <dbReference type="ARBA" id="ARBA00023242"/>
    </source>
</evidence>
<keyword evidence="5" id="KW-1017">Isopeptide bond</keyword>
<evidence type="ECO:0000259" key="9">
    <source>
        <dbReference type="PROSITE" id="PS50053"/>
    </source>
</evidence>
<protein>
    <recommendedName>
        <fullName evidence="9">Ubiquitin-like domain-containing protein</fullName>
    </recommendedName>
</protein>
<dbReference type="Gene3D" id="3.10.20.90">
    <property type="entry name" value="Phosphatidylinositol 3-kinase Catalytic Subunit, Chain A, domain 1"/>
    <property type="match status" value="10"/>
</dbReference>
<dbReference type="SMART" id="SM00213">
    <property type="entry name" value="UBQ"/>
    <property type="match status" value="9"/>
</dbReference>
<dbReference type="EMBL" id="CM010633">
    <property type="protein sequence ID" value="RID59248.1"/>
    <property type="molecule type" value="Genomic_DNA"/>
</dbReference>
<evidence type="ECO:0000256" key="5">
    <source>
        <dbReference type="ARBA" id="ARBA00022499"/>
    </source>
</evidence>
<evidence type="ECO:0000256" key="4">
    <source>
        <dbReference type="ARBA" id="ARBA00022490"/>
    </source>
</evidence>
<dbReference type="InterPro" id="IPR029071">
    <property type="entry name" value="Ubiquitin-like_domsf"/>
</dbReference>
<keyword evidence="8" id="KW-0539">Nucleus</keyword>
<name>A0A397Z2W1_BRACM</name>
<dbReference type="SUPFAM" id="SSF54236">
    <property type="entry name" value="Ubiquitin-like"/>
    <property type="match status" value="10"/>
</dbReference>
<feature type="domain" description="Ubiquitin-like" evidence="9">
    <location>
        <begin position="416"/>
        <end position="486"/>
    </location>
</feature>
<dbReference type="Proteomes" id="UP000264353">
    <property type="component" value="Chromosome A6"/>
</dbReference>
<comment type="subcellular location">
    <subcellularLocation>
        <location evidence="2">Cytoplasm</location>
    </subcellularLocation>
    <subcellularLocation>
        <location evidence="1">Nucleus</location>
    </subcellularLocation>
</comment>
<gene>
    <name evidence="10" type="ORF">BRARA_F02490</name>
</gene>
<feature type="domain" description="Ubiquitin-like" evidence="9">
    <location>
        <begin position="492"/>
        <end position="541"/>
    </location>
</feature>
<dbReference type="GO" id="GO:0005634">
    <property type="term" value="C:nucleus"/>
    <property type="evidence" value="ECO:0007669"/>
    <property type="project" value="UniProtKB-SubCell"/>
</dbReference>